<reference evidence="1 2" key="1">
    <citation type="submission" date="2017-04" db="EMBL/GenBank/DDBJ databases">
        <title>Genome Sequence of the Model Brown-Rot Fungus Postia placenta SB12.</title>
        <authorList>
            <consortium name="DOE Joint Genome Institute"/>
            <person name="Gaskell J."/>
            <person name="Kersten P."/>
            <person name="Larrondo L.F."/>
            <person name="Canessa P."/>
            <person name="Martinez D."/>
            <person name="Hibbett D."/>
            <person name="Schmoll M."/>
            <person name="Kubicek C.P."/>
            <person name="Martinez A.T."/>
            <person name="Yadav J."/>
            <person name="Master E."/>
            <person name="Magnuson J.K."/>
            <person name="James T."/>
            <person name="Yaver D."/>
            <person name="Berka R."/>
            <person name="Labutti K."/>
            <person name="Lipzen A."/>
            <person name="Aerts A."/>
            <person name="Barry K."/>
            <person name="Henrissat B."/>
            <person name="Blanchette R."/>
            <person name="Grigoriev I."/>
            <person name="Cullen D."/>
        </authorList>
    </citation>
    <scope>NUCLEOTIDE SEQUENCE [LARGE SCALE GENOMIC DNA]</scope>
    <source>
        <strain evidence="1 2">MAD-698-R-SB12</strain>
    </source>
</reference>
<feature type="non-terminal residue" evidence="1">
    <location>
        <position position="1"/>
    </location>
</feature>
<dbReference type="AlphaFoldDB" id="A0A1X6N2Q7"/>
<name>A0A1X6N2Q7_9APHY</name>
<evidence type="ECO:0000313" key="1">
    <source>
        <dbReference type="EMBL" id="OSX62901.1"/>
    </source>
</evidence>
<dbReference type="Proteomes" id="UP000194127">
    <property type="component" value="Unassembled WGS sequence"/>
</dbReference>
<dbReference type="GeneID" id="36322546"/>
<protein>
    <submittedName>
        <fullName evidence="1">Uncharacterized protein</fullName>
    </submittedName>
</protein>
<proteinExistence type="predicted"/>
<accession>A0A1X6N2Q7</accession>
<keyword evidence="2" id="KW-1185">Reference proteome</keyword>
<sequence length="51" mass="5864">LSDLPPTTVSLRFYRACIPRPGFHLCRTLCLRGKFCSPPHRPHSIAFDRLL</sequence>
<evidence type="ECO:0000313" key="2">
    <source>
        <dbReference type="Proteomes" id="UP000194127"/>
    </source>
</evidence>
<dbReference type="RefSeq" id="XP_024339695.1">
    <property type="nucleotide sequence ID" value="XM_024477596.1"/>
</dbReference>
<dbReference type="EMBL" id="KZ110596">
    <property type="protein sequence ID" value="OSX62901.1"/>
    <property type="molecule type" value="Genomic_DNA"/>
</dbReference>
<organism evidence="1 2">
    <name type="scientific">Postia placenta MAD-698-R-SB12</name>
    <dbReference type="NCBI Taxonomy" id="670580"/>
    <lineage>
        <taxon>Eukaryota</taxon>
        <taxon>Fungi</taxon>
        <taxon>Dikarya</taxon>
        <taxon>Basidiomycota</taxon>
        <taxon>Agaricomycotina</taxon>
        <taxon>Agaricomycetes</taxon>
        <taxon>Polyporales</taxon>
        <taxon>Adustoporiaceae</taxon>
        <taxon>Rhodonia</taxon>
    </lineage>
</organism>
<gene>
    <name evidence="1" type="ORF">POSPLADRAFT_1039783</name>
</gene>